<feature type="region of interest" description="Disordered" evidence="1">
    <location>
        <begin position="1"/>
        <end position="28"/>
    </location>
</feature>
<comment type="caution">
    <text evidence="2">The sequence shown here is derived from an EMBL/GenBank/DDBJ whole genome shotgun (WGS) entry which is preliminary data.</text>
</comment>
<gene>
    <name evidence="2" type="ORF">CDAR_437751</name>
</gene>
<feature type="compositionally biased region" description="Polar residues" evidence="1">
    <location>
        <begin position="10"/>
        <end position="23"/>
    </location>
</feature>
<accession>A0AAV4NU63</accession>
<evidence type="ECO:0000313" key="2">
    <source>
        <dbReference type="EMBL" id="GIX87964.1"/>
    </source>
</evidence>
<dbReference type="AlphaFoldDB" id="A0AAV4NU63"/>
<evidence type="ECO:0000313" key="3">
    <source>
        <dbReference type="Proteomes" id="UP001054837"/>
    </source>
</evidence>
<name>A0AAV4NU63_9ARAC</name>
<sequence>MFAGNYLSAPINNSDMKSEQNLLHPNPAPIRDNNLQRYYLLPEASPIALRMPDLNLAAYANRFVIDAGRAEDSDRRAFITPNENKPWRRGYGSGGIQVLSVEV</sequence>
<evidence type="ECO:0000256" key="1">
    <source>
        <dbReference type="SAM" id="MobiDB-lite"/>
    </source>
</evidence>
<reference evidence="2 3" key="1">
    <citation type="submission" date="2021-06" db="EMBL/GenBank/DDBJ databases">
        <title>Caerostris darwini draft genome.</title>
        <authorList>
            <person name="Kono N."/>
            <person name="Arakawa K."/>
        </authorList>
    </citation>
    <scope>NUCLEOTIDE SEQUENCE [LARGE SCALE GENOMIC DNA]</scope>
</reference>
<keyword evidence="3" id="KW-1185">Reference proteome</keyword>
<proteinExistence type="predicted"/>
<protein>
    <submittedName>
        <fullName evidence="2">Uncharacterized protein</fullName>
    </submittedName>
</protein>
<dbReference type="EMBL" id="BPLQ01002032">
    <property type="protein sequence ID" value="GIX87964.1"/>
    <property type="molecule type" value="Genomic_DNA"/>
</dbReference>
<dbReference type="Proteomes" id="UP001054837">
    <property type="component" value="Unassembled WGS sequence"/>
</dbReference>
<organism evidence="2 3">
    <name type="scientific">Caerostris darwini</name>
    <dbReference type="NCBI Taxonomy" id="1538125"/>
    <lineage>
        <taxon>Eukaryota</taxon>
        <taxon>Metazoa</taxon>
        <taxon>Ecdysozoa</taxon>
        <taxon>Arthropoda</taxon>
        <taxon>Chelicerata</taxon>
        <taxon>Arachnida</taxon>
        <taxon>Araneae</taxon>
        <taxon>Araneomorphae</taxon>
        <taxon>Entelegynae</taxon>
        <taxon>Araneoidea</taxon>
        <taxon>Araneidae</taxon>
        <taxon>Caerostris</taxon>
    </lineage>
</organism>